<proteinExistence type="predicted"/>
<feature type="transmembrane region" description="Helical" evidence="1">
    <location>
        <begin position="43"/>
        <end position="61"/>
    </location>
</feature>
<name>A0A1G7FCC1_9PROT</name>
<keyword evidence="1" id="KW-0472">Membrane</keyword>
<dbReference type="InterPro" id="IPR049052">
    <property type="entry name" value="nSTAND1"/>
</dbReference>
<dbReference type="InterPro" id="IPR016024">
    <property type="entry name" value="ARM-type_fold"/>
</dbReference>
<dbReference type="SUPFAM" id="SSF48371">
    <property type="entry name" value="ARM repeat"/>
    <property type="match status" value="1"/>
</dbReference>
<feature type="domain" description="Novel STAND NTPase 1" evidence="2">
    <location>
        <begin position="82"/>
        <end position="474"/>
    </location>
</feature>
<protein>
    <recommendedName>
        <fullName evidence="2">Novel STAND NTPase 1 domain-containing protein</fullName>
    </recommendedName>
</protein>
<evidence type="ECO:0000256" key="1">
    <source>
        <dbReference type="SAM" id="Phobius"/>
    </source>
</evidence>
<keyword evidence="1" id="KW-0812">Transmembrane</keyword>
<organism evidence="3 4">
    <name type="scientific">Rhodospira trueperi</name>
    <dbReference type="NCBI Taxonomy" id="69960"/>
    <lineage>
        <taxon>Bacteria</taxon>
        <taxon>Pseudomonadati</taxon>
        <taxon>Pseudomonadota</taxon>
        <taxon>Alphaproteobacteria</taxon>
        <taxon>Rhodospirillales</taxon>
        <taxon>Rhodospirillaceae</taxon>
        <taxon>Rhodospira</taxon>
    </lineage>
</organism>
<gene>
    <name evidence="3" type="ORF">SAMN05421720_1116</name>
</gene>
<dbReference type="OrthoDB" id="8021210at2"/>
<evidence type="ECO:0000259" key="2">
    <source>
        <dbReference type="Pfam" id="PF20703"/>
    </source>
</evidence>
<sequence>MEKLGQRAGYIFATLGGAIALIKTATADLTELATQMQSWETQVWVAVLAVLIIGGIALILVSRRHSILRQPEALRLNRTNRAHLAGREDDIGRLIPLCRAHPLVFLVGTSGAGKSALLQAGLAQDLKADSGLLPIYVETLDGPDWEGAPQRAVAVAVQAAPALSAAERERIGWDGPLDPANCPAALAEIRSALGRTPLLILDQFDDYQNVNRQQFLPDGSWLQTDELCGQNTFWRVVRDQLQANPPSMHVLIVTRKDAADGLGCAHFIQPKTYSLDRLSAHEIGPLLARLTETNDGKPVIENPESGWTDLCHRLEADLTQEGRVLPQQLKIVLAALATLPNRRLSLRTYDRAEGARGLEAQFIETAVRDTADLFDQSRAGVREALVKLVDRAGYEPKTVAESEGTLLEIINPSNPKAARGVLESLEQREVLRQRAKDGPHCTQWQLDHDYLACAVLEADRRANRWTHRLEAGARALAAAKGPMSMTWRARWKALLPVGTQIAFLMDRLLNRFRYGEFRGYARLSTLRVAPYVLTLAVMGTIGALQWRQLEHDRIETAFQASIKAFTFDNDLTDLEFQALRAIAAEDLGFHKHFAMQILTDRDHARAFVTAPEQFARALLGTSPIMHTWTRDTIRDLAQDAGDDWDALLPTAFLMAYYAGAPEILPVEAWVQIIDTIKSNGFFKPHLSVSRFLNGDKYVPLEPYEALLDGFHICLTRQAPEMRGTIVHNAVSRLLTLTQELPPSNNGPNTSDPNLLVLSQTLTHDTAGREAPRLLAALRQTSQLEKWKVLAAAFKIVAKYLDDQFLAEETGKVMVTLEEENNDYDQKALYRLLAVISEDLGSDAVKKLCPHILQLMSQVTDADNMKELCTALKNMISHLEEGTFFEIVGISGVEFIEYVIDLCKKFKRHPDVFESLFSIAAGINASLSLSEAEAERVLKKYTELLLFDNVISNSTISEEIVYLSFRSPANSSSSTVLAGEVRRVLNAIPVITDASALRNAPNVIKALAESLPAATKSDLAEHGFAVMDTIESADALTALAASIRGLVNISLWTQTEGAVEAVRATLEQGYLCESRAPYNAKTDCEVSTTWTKRLATELIFASLTGSRDTLDDLFKEVATNMSRIGSGATALLAYQIIDQGIDDYRDHSQYPILFGRFDRAVLGAEHRQALKMLLPYLNTENLKTLLETIERAFLNTDHDHERQVLADALLVLRDRVSPTFAGDFAKAILAVAVQPAGQESKSSLYEGIAVLAPVLPSEGALFLAKDIVAQLIDREKVDELDTLGRILEVLADHLPPVARHEAILFLLDQLRTSSDPDIVAAKARGLAALTQYPPRPEYQDRLNAMAFAALRNPLITGAPVAVVVSVLEGSPPQNVRKSDIVQSAGPQSRADLMSFLQPESLFSRVISDGLSPLIVWAEVQQAAGRLNGIDLDAPLSLEP</sequence>
<keyword evidence="4" id="KW-1185">Reference proteome</keyword>
<dbReference type="CDD" id="cd00267">
    <property type="entry name" value="ABC_ATPase"/>
    <property type="match status" value="1"/>
</dbReference>
<dbReference type="Proteomes" id="UP000199412">
    <property type="component" value="Unassembled WGS sequence"/>
</dbReference>
<keyword evidence="1" id="KW-1133">Transmembrane helix</keyword>
<dbReference type="STRING" id="69960.SAMN05421720_1116"/>
<dbReference type="Pfam" id="PF20703">
    <property type="entry name" value="nSTAND1"/>
    <property type="match status" value="1"/>
</dbReference>
<accession>A0A1G7FCC1</accession>
<dbReference type="EMBL" id="FNAP01000011">
    <property type="protein sequence ID" value="SDE73580.1"/>
    <property type="molecule type" value="Genomic_DNA"/>
</dbReference>
<evidence type="ECO:0000313" key="4">
    <source>
        <dbReference type="Proteomes" id="UP000199412"/>
    </source>
</evidence>
<reference evidence="3 4" key="1">
    <citation type="submission" date="2016-10" db="EMBL/GenBank/DDBJ databases">
        <authorList>
            <person name="de Groot N.N."/>
        </authorList>
    </citation>
    <scope>NUCLEOTIDE SEQUENCE [LARGE SCALE GENOMIC DNA]</scope>
    <source>
        <strain evidence="3 4">ATCC 700224</strain>
    </source>
</reference>
<evidence type="ECO:0000313" key="3">
    <source>
        <dbReference type="EMBL" id="SDE73580.1"/>
    </source>
</evidence>